<dbReference type="AlphaFoldDB" id="A0A1J4N1D7"/>
<dbReference type="Pfam" id="PF04120">
    <property type="entry name" value="Iron_permease"/>
    <property type="match status" value="1"/>
</dbReference>
<gene>
    <name evidence="2" type="ORF">UG56_018100</name>
</gene>
<keyword evidence="3" id="KW-1185">Reference proteome</keyword>
<dbReference type="EMBL" id="JZDQ02000026">
    <property type="protein sequence ID" value="OIJ25382.1"/>
    <property type="molecule type" value="Genomic_DNA"/>
</dbReference>
<protein>
    <recommendedName>
        <fullName evidence="4">Low affinity iron permease family protein</fullName>
    </recommendedName>
</protein>
<accession>A0A1J4N1D7</accession>
<evidence type="ECO:0000313" key="2">
    <source>
        <dbReference type="EMBL" id="OIJ25382.1"/>
    </source>
</evidence>
<organism evidence="2 3">
    <name type="scientific">Nocardioides luteus</name>
    <dbReference type="NCBI Taxonomy" id="1844"/>
    <lineage>
        <taxon>Bacteria</taxon>
        <taxon>Bacillati</taxon>
        <taxon>Actinomycetota</taxon>
        <taxon>Actinomycetes</taxon>
        <taxon>Propionibacteriales</taxon>
        <taxon>Nocardioidaceae</taxon>
        <taxon>Nocardioides</taxon>
    </lineage>
</organism>
<dbReference type="STRING" id="1844.UG56_018100"/>
<reference evidence="2" key="1">
    <citation type="submission" date="2016-10" db="EMBL/GenBank/DDBJ databases">
        <title>Draft Genome Sequence of Nocardioides luteus Strain BAFB, an Alkane-Degrading Bacterium Isolated from JP-7 Polluted Soil.</title>
        <authorList>
            <person name="Brown L."/>
            <person name="Ruiz O.N."/>
            <person name="Gunasekera T."/>
        </authorList>
    </citation>
    <scope>NUCLEOTIDE SEQUENCE [LARGE SCALE GENOMIC DNA]</scope>
    <source>
        <strain evidence="2">BAFB</strain>
    </source>
</reference>
<evidence type="ECO:0000256" key="1">
    <source>
        <dbReference type="SAM" id="Phobius"/>
    </source>
</evidence>
<comment type="caution">
    <text evidence="2">The sequence shown here is derived from an EMBL/GenBank/DDBJ whole genome shotgun (WGS) entry which is preliminary data.</text>
</comment>
<keyword evidence="1" id="KW-1133">Transmembrane helix</keyword>
<dbReference type="Proteomes" id="UP000033772">
    <property type="component" value="Unassembled WGS sequence"/>
</dbReference>
<name>A0A1J4N1D7_9ACTN</name>
<feature type="transmembrane region" description="Helical" evidence="1">
    <location>
        <begin position="25"/>
        <end position="43"/>
    </location>
</feature>
<keyword evidence="1" id="KW-0472">Membrane</keyword>
<dbReference type="GO" id="GO:0055085">
    <property type="term" value="P:transmembrane transport"/>
    <property type="evidence" value="ECO:0007669"/>
    <property type="project" value="InterPro"/>
</dbReference>
<proteinExistence type="predicted"/>
<evidence type="ECO:0008006" key="4">
    <source>
        <dbReference type="Google" id="ProtNLM"/>
    </source>
</evidence>
<keyword evidence="1" id="KW-0812">Transmembrane</keyword>
<sequence length="88" mass="9857">MVVVAGLLIAGLVTAFAPWWHSLVYATGSIVSLLVLFSIQHTTNRQTKAILLKLDQLVEGVEGADNDVIGMEDRDLEDQEHIRHRHQR</sequence>
<evidence type="ECO:0000313" key="3">
    <source>
        <dbReference type="Proteomes" id="UP000033772"/>
    </source>
</evidence>
<dbReference type="InterPro" id="IPR007251">
    <property type="entry name" value="Iron_permease_Fet4"/>
</dbReference>